<reference evidence="1 2" key="1">
    <citation type="journal article" date="2018" name="BMC Genomics">
        <title>Comparative genome analyses reveal sequence features reflecting distinct modes of host-adaptation between dicot and monocot powdery mildew.</title>
        <authorList>
            <person name="Wu Y."/>
            <person name="Ma X."/>
            <person name="Pan Z."/>
            <person name="Kale S.D."/>
            <person name="Song Y."/>
            <person name="King H."/>
            <person name="Zhang Q."/>
            <person name="Presley C."/>
            <person name="Deng X."/>
            <person name="Wei C.I."/>
            <person name="Xiao S."/>
        </authorList>
    </citation>
    <scope>NUCLEOTIDE SEQUENCE [LARGE SCALE GENOMIC DNA]</scope>
    <source>
        <strain evidence="1">UMSG3</strain>
    </source>
</reference>
<evidence type="ECO:0000313" key="1">
    <source>
        <dbReference type="EMBL" id="RKF84130.1"/>
    </source>
</evidence>
<dbReference type="InterPro" id="IPR036691">
    <property type="entry name" value="Endo/exonu/phosph_ase_sf"/>
</dbReference>
<proteinExistence type="predicted"/>
<evidence type="ECO:0000313" key="2">
    <source>
        <dbReference type="Proteomes" id="UP000283383"/>
    </source>
</evidence>
<dbReference type="SUPFAM" id="SSF56219">
    <property type="entry name" value="DNase I-like"/>
    <property type="match status" value="1"/>
</dbReference>
<dbReference type="EMBL" id="MCBQ01000129">
    <property type="protein sequence ID" value="RKF84130.1"/>
    <property type="molecule type" value="Genomic_DNA"/>
</dbReference>
<organism evidence="1 2">
    <name type="scientific">Golovinomyces cichoracearum</name>
    <dbReference type="NCBI Taxonomy" id="62708"/>
    <lineage>
        <taxon>Eukaryota</taxon>
        <taxon>Fungi</taxon>
        <taxon>Dikarya</taxon>
        <taxon>Ascomycota</taxon>
        <taxon>Pezizomycotina</taxon>
        <taxon>Leotiomycetes</taxon>
        <taxon>Erysiphales</taxon>
        <taxon>Erysiphaceae</taxon>
        <taxon>Golovinomyces</taxon>
    </lineage>
</organism>
<name>A0A420JBG2_9PEZI</name>
<comment type="caution">
    <text evidence="1">The sequence shown here is derived from an EMBL/GenBank/DDBJ whole genome shotgun (WGS) entry which is preliminary data.</text>
</comment>
<protein>
    <recommendedName>
        <fullName evidence="3">Endonuclease/exonuclease/phosphatase domain-containing protein</fullName>
    </recommendedName>
</protein>
<keyword evidence="2" id="KW-1185">Reference proteome</keyword>
<evidence type="ECO:0008006" key="3">
    <source>
        <dbReference type="Google" id="ProtNLM"/>
    </source>
</evidence>
<dbReference type="Gene3D" id="3.60.10.10">
    <property type="entry name" value="Endonuclease/exonuclease/phosphatase"/>
    <property type="match status" value="1"/>
</dbReference>
<dbReference type="AlphaFoldDB" id="A0A420JBG2"/>
<sequence length="201" mass="23009">MILMEYCSVMITSIDIQEQVLHVGNVYGPANSSEWVKWIDRTIQRLRELGATIQIIGGDWNQTFQEGDRTSRKLPSMEIQAAFKTLLEVLGNESDSLIDVAEANSIDFDDCDKFTHYNSRSGASRVNRIYVSHALKDRTQDYKILTPPISTDHQVVCATIRWDTPLRGKGRWRLNPLLLEHALVIRGIKEIKEAPWPIMKK</sequence>
<accession>A0A420JBG2</accession>
<dbReference type="Proteomes" id="UP000283383">
    <property type="component" value="Unassembled WGS sequence"/>
</dbReference>
<gene>
    <name evidence="1" type="ORF">GcM3_001033</name>
</gene>